<dbReference type="GO" id="GO:0004190">
    <property type="term" value="F:aspartic-type endopeptidase activity"/>
    <property type="evidence" value="ECO:0007669"/>
    <property type="project" value="UniProtKB-KW"/>
</dbReference>
<organism evidence="2 3">
    <name type="scientific">Jaapia argillacea MUCL 33604</name>
    <dbReference type="NCBI Taxonomy" id="933084"/>
    <lineage>
        <taxon>Eukaryota</taxon>
        <taxon>Fungi</taxon>
        <taxon>Dikarya</taxon>
        <taxon>Basidiomycota</taxon>
        <taxon>Agaricomycotina</taxon>
        <taxon>Agaricomycetes</taxon>
        <taxon>Agaricomycetidae</taxon>
        <taxon>Jaapiales</taxon>
        <taxon>Jaapiaceae</taxon>
        <taxon>Jaapia</taxon>
    </lineage>
</organism>
<dbReference type="PROSITE" id="PS00141">
    <property type="entry name" value="ASP_PROTEASE"/>
    <property type="match status" value="1"/>
</dbReference>
<keyword evidence="1" id="KW-0378">Hydrolase</keyword>
<sequence length="103" mass="12153">LCIQIELIRRNRTTTTEALVDSGATRNLISYKYAVKKQMNLQKLPTRIPVHNVDDSENENREIRYYIELGENVILRSDWLLEHNPEIDWQTYTLNLSQCLDTC</sequence>
<dbReference type="GO" id="GO:0006508">
    <property type="term" value="P:proteolysis"/>
    <property type="evidence" value="ECO:0007669"/>
    <property type="project" value="InterPro"/>
</dbReference>
<protein>
    <recommendedName>
        <fullName evidence="4">Peptidase A2 domain-containing protein</fullName>
    </recommendedName>
</protein>
<dbReference type="SUPFAM" id="SSF50630">
    <property type="entry name" value="Acid proteases"/>
    <property type="match status" value="1"/>
</dbReference>
<dbReference type="HOGENOM" id="CLU_000384_32_0_1"/>
<dbReference type="CDD" id="cd00303">
    <property type="entry name" value="retropepsin_like"/>
    <property type="match status" value="1"/>
</dbReference>
<dbReference type="STRING" id="933084.A0A067QAD9"/>
<proteinExistence type="predicted"/>
<evidence type="ECO:0000313" key="2">
    <source>
        <dbReference type="EMBL" id="KDQ64023.1"/>
    </source>
</evidence>
<reference evidence="3" key="1">
    <citation type="journal article" date="2014" name="Proc. Natl. Acad. Sci. U.S.A.">
        <title>Extensive sampling of basidiomycete genomes demonstrates inadequacy of the white-rot/brown-rot paradigm for wood decay fungi.</title>
        <authorList>
            <person name="Riley R."/>
            <person name="Salamov A.A."/>
            <person name="Brown D.W."/>
            <person name="Nagy L.G."/>
            <person name="Floudas D."/>
            <person name="Held B.W."/>
            <person name="Levasseur A."/>
            <person name="Lombard V."/>
            <person name="Morin E."/>
            <person name="Otillar R."/>
            <person name="Lindquist E.A."/>
            <person name="Sun H."/>
            <person name="LaButti K.M."/>
            <person name="Schmutz J."/>
            <person name="Jabbour D."/>
            <person name="Luo H."/>
            <person name="Baker S.E."/>
            <person name="Pisabarro A.G."/>
            <person name="Walton J.D."/>
            <person name="Blanchette R.A."/>
            <person name="Henrissat B."/>
            <person name="Martin F."/>
            <person name="Cullen D."/>
            <person name="Hibbett D.S."/>
            <person name="Grigoriev I.V."/>
        </authorList>
    </citation>
    <scope>NUCLEOTIDE SEQUENCE [LARGE SCALE GENOMIC DNA]</scope>
    <source>
        <strain evidence="3">MUCL 33604</strain>
    </source>
</reference>
<accession>A0A067QAD9</accession>
<feature type="non-terminal residue" evidence="2">
    <location>
        <position position="1"/>
    </location>
</feature>
<dbReference type="Proteomes" id="UP000027265">
    <property type="component" value="Unassembled WGS sequence"/>
</dbReference>
<evidence type="ECO:0000313" key="3">
    <source>
        <dbReference type="Proteomes" id="UP000027265"/>
    </source>
</evidence>
<keyword evidence="1" id="KW-0645">Protease</keyword>
<keyword evidence="3" id="KW-1185">Reference proteome</keyword>
<dbReference type="AlphaFoldDB" id="A0A067QAD9"/>
<dbReference type="EMBL" id="KL197709">
    <property type="protein sequence ID" value="KDQ64023.1"/>
    <property type="molecule type" value="Genomic_DNA"/>
</dbReference>
<dbReference type="InterPro" id="IPR021109">
    <property type="entry name" value="Peptidase_aspartic_dom_sf"/>
</dbReference>
<keyword evidence="1" id="KW-0064">Aspartyl protease</keyword>
<feature type="non-terminal residue" evidence="2">
    <location>
        <position position="103"/>
    </location>
</feature>
<gene>
    <name evidence="2" type="ORF">JAAARDRAFT_84454</name>
</gene>
<name>A0A067QAD9_9AGAM</name>
<dbReference type="InterPro" id="IPR001969">
    <property type="entry name" value="Aspartic_peptidase_AS"/>
</dbReference>
<dbReference type="InParanoid" id="A0A067QAD9"/>
<evidence type="ECO:0000256" key="1">
    <source>
        <dbReference type="ARBA" id="ARBA00022750"/>
    </source>
</evidence>
<dbReference type="OrthoDB" id="128646at2759"/>
<evidence type="ECO:0008006" key="4">
    <source>
        <dbReference type="Google" id="ProtNLM"/>
    </source>
</evidence>
<dbReference type="Gene3D" id="2.40.70.10">
    <property type="entry name" value="Acid Proteases"/>
    <property type="match status" value="1"/>
</dbReference>